<name>A0A423PG29_9GAMM</name>
<comment type="caution">
    <text evidence="1">The sequence shown here is derived from an EMBL/GenBank/DDBJ whole genome shotgun (WGS) entry which is preliminary data.</text>
</comment>
<reference evidence="1 2" key="1">
    <citation type="submission" date="2013-10" db="EMBL/GenBank/DDBJ databases">
        <title>Salinisphaera orenii MK-B5 Genome Sequencing.</title>
        <authorList>
            <person name="Lai Q."/>
            <person name="Li C."/>
            <person name="Shao Z."/>
        </authorList>
    </citation>
    <scope>NUCLEOTIDE SEQUENCE [LARGE SCALE GENOMIC DNA]</scope>
    <source>
        <strain evidence="1 2">MK-B5</strain>
    </source>
</reference>
<evidence type="ECO:0000313" key="1">
    <source>
        <dbReference type="EMBL" id="ROO24530.1"/>
    </source>
</evidence>
<proteinExistence type="predicted"/>
<evidence type="ECO:0000313" key="2">
    <source>
        <dbReference type="Proteomes" id="UP000283993"/>
    </source>
</evidence>
<dbReference type="EMBL" id="AYKH01000042">
    <property type="protein sequence ID" value="ROO24530.1"/>
    <property type="molecule type" value="Genomic_DNA"/>
</dbReference>
<dbReference type="AlphaFoldDB" id="A0A423PG29"/>
<accession>A0A423PG29</accession>
<dbReference type="Proteomes" id="UP000283993">
    <property type="component" value="Unassembled WGS sequence"/>
</dbReference>
<organism evidence="1 2">
    <name type="scientific">Salinisphaera orenii MK-B5</name>
    <dbReference type="NCBI Taxonomy" id="856730"/>
    <lineage>
        <taxon>Bacteria</taxon>
        <taxon>Pseudomonadati</taxon>
        <taxon>Pseudomonadota</taxon>
        <taxon>Gammaproteobacteria</taxon>
        <taxon>Salinisphaerales</taxon>
        <taxon>Salinisphaeraceae</taxon>
        <taxon>Salinisphaera</taxon>
    </lineage>
</organism>
<keyword evidence="2" id="KW-1185">Reference proteome</keyword>
<protein>
    <submittedName>
        <fullName evidence="1">Uncharacterized protein</fullName>
    </submittedName>
</protein>
<gene>
    <name evidence="1" type="ORF">SAOR_15175</name>
</gene>
<sequence length="180" mass="19362">MNDADTVRQTDPVVPTPGAVLTVGTLGQASLRALLERLGIELVSVADGAAIPGSFWGDEEAGLLGDRLYVRADTPVHSALHEAGHYVCMDADRRAGLDTNAGGDYDEENAVCYWQILAADALAGMDRQRMCADMDAWGYTFRLGSAAAWFAEDAEDARLWLIDAGVLAPDGRTLRYTLRS</sequence>